<proteinExistence type="predicted"/>
<dbReference type="GO" id="GO:0006281">
    <property type="term" value="P:DNA repair"/>
    <property type="evidence" value="ECO:0007669"/>
    <property type="project" value="InterPro"/>
</dbReference>
<dbReference type="PANTHER" id="PTHR12415">
    <property type="entry name" value="TYROSYL-DNA PHOSPHODIESTERASE 1"/>
    <property type="match status" value="1"/>
</dbReference>
<dbReference type="Pfam" id="PF02809">
    <property type="entry name" value="UIM"/>
    <property type="match status" value="2"/>
</dbReference>
<feature type="active site" description="Proton donor/acceptor" evidence="1">
    <location>
        <position position="439"/>
    </location>
</feature>
<evidence type="ECO:0000256" key="2">
    <source>
        <dbReference type="PIRSR" id="PIRSR610347-2"/>
    </source>
</evidence>
<reference evidence="4" key="1">
    <citation type="journal article" date="2014" name="Genome Announc.">
        <title>De novo whole-genome sequence and genome annotation of Lichtheimia ramosa.</title>
        <authorList>
            <person name="Linde J."/>
            <person name="Schwartze V."/>
            <person name="Binder U."/>
            <person name="Lass-Florl C."/>
            <person name="Voigt K."/>
            <person name="Horn F."/>
        </authorList>
    </citation>
    <scope>NUCLEOTIDE SEQUENCE</scope>
    <source>
        <strain evidence="4">JMRC FSU:6197</strain>
    </source>
</reference>
<dbReference type="SMART" id="SM00726">
    <property type="entry name" value="UIM"/>
    <property type="match status" value="3"/>
</dbReference>
<dbReference type="InterPro" id="IPR003903">
    <property type="entry name" value="UIM_dom"/>
</dbReference>
<dbReference type="GO" id="GO:0005634">
    <property type="term" value="C:nucleus"/>
    <property type="evidence" value="ECO:0007669"/>
    <property type="project" value="InterPro"/>
</dbReference>
<dbReference type="Pfam" id="PF23625">
    <property type="entry name" value="UIM_2"/>
    <property type="match status" value="1"/>
</dbReference>
<dbReference type="GO" id="GO:0008081">
    <property type="term" value="F:phosphoric diester hydrolase activity"/>
    <property type="evidence" value="ECO:0007669"/>
    <property type="project" value="InterPro"/>
</dbReference>
<feature type="binding site" evidence="2">
    <location>
        <position position="215"/>
    </location>
    <ligand>
        <name>substrate</name>
    </ligand>
</feature>
<protein>
    <recommendedName>
        <fullName evidence="5">PLD phosphodiesterase domain-containing protein</fullName>
    </recommendedName>
</protein>
<dbReference type="Pfam" id="PF06087">
    <property type="entry name" value="Tyr-DNA_phospho"/>
    <property type="match status" value="1"/>
</dbReference>
<dbReference type="EMBL" id="LK023319">
    <property type="protein sequence ID" value="CDS06337.1"/>
    <property type="molecule type" value="Genomic_DNA"/>
</dbReference>
<feature type="region of interest" description="Disordered" evidence="3">
    <location>
        <begin position="98"/>
        <end position="119"/>
    </location>
</feature>
<name>A0A077WI85_9FUNG</name>
<evidence type="ECO:0000256" key="1">
    <source>
        <dbReference type="PIRSR" id="PIRSR610347-1"/>
    </source>
</evidence>
<accession>A0A077WI85</accession>
<evidence type="ECO:0000313" key="4">
    <source>
        <dbReference type="EMBL" id="CDS06337.1"/>
    </source>
</evidence>
<dbReference type="AlphaFoldDB" id="A0A077WI85"/>
<feature type="binding site" evidence="2">
    <location>
        <position position="441"/>
    </location>
    <ligand>
        <name>substrate</name>
    </ligand>
</feature>
<dbReference type="Gene3D" id="3.30.870.10">
    <property type="entry name" value="Endonuclease Chain A"/>
    <property type="match status" value="2"/>
</dbReference>
<dbReference type="CDD" id="cd09122">
    <property type="entry name" value="PLDc_Tdp1_1"/>
    <property type="match status" value="1"/>
</dbReference>
<evidence type="ECO:0000256" key="3">
    <source>
        <dbReference type="SAM" id="MobiDB-lite"/>
    </source>
</evidence>
<dbReference type="OrthoDB" id="47785at2759"/>
<gene>
    <name evidence="4" type="ORF">LRAMOSA08865</name>
</gene>
<organism evidence="4">
    <name type="scientific">Lichtheimia ramosa</name>
    <dbReference type="NCBI Taxonomy" id="688394"/>
    <lineage>
        <taxon>Eukaryota</taxon>
        <taxon>Fungi</taxon>
        <taxon>Fungi incertae sedis</taxon>
        <taxon>Mucoromycota</taxon>
        <taxon>Mucoromycotina</taxon>
        <taxon>Mucoromycetes</taxon>
        <taxon>Mucorales</taxon>
        <taxon>Lichtheimiaceae</taxon>
        <taxon>Lichtheimia</taxon>
    </lineage>
</organism>
<feature type="active site" description="Nucleophile" evidence="1">
    <location>
        <position position="213"/>
    </location>
</feature>
<evidence type="ECO:0008006" key="5">
    <source>
        <dbReference type="Google" id="ProtNLM"/>
    </source>
</evidence>
<dbReference type="SUPFAM" id="SSF56024">
    <property type="entry name" value="Phospholipase D/nuclease"/>
    <property type="match status" value="2"/>
</dbReference>
<dbReference type="InterPro" id="IPR010347">
    <property type="entry name" value="Tdp1"/>
</dbReference>
<sequence>MSDTEDEHIKRAIQLSLQEIGVDPEQDDIDRAIALSLQQEQHDNSDRVSHAAADRVLEHNDDMRTAIALSLGKSVDQLTAREALGLTAETKDVVQQFNKRKRHDDDDAEASNSNNKKTKDQRHFWDGVVKLTHVTGFTGPNFIRFEDIIEKDKLKKAVITAMVVSMDWIEEQFPSHVNLCVVLHGRPAMARQLSTTRTFIVPPLKDENWGVFHSKLMILVYENSMRIVIGSANLERYDYNDLENVVFIQDFPLASKATTSITHLPRFARDIAELLKQMHVPSSVQGELLKYDFSRAKAHVIASVSGDFQGRDQYRQYGHARLAQIIREIGAADPNRPPRIEMQTSSLGGLNASYLHELYRSFSGIDPYETSNKPVRMKNNEPLPPIDIIYPSMDTVLDSRLGPPGAGTICLNTSSWRKPTFPKQVMCDAISHRRRTLMHSKYIIATLPQSSEHRLKGWVYCGSHNATMGAWGKLSITRDSKQPKMSINNWELGVILPLYEDSDIPVTYVRPPPRYRPGQDAWTQE</sequence>
<dbReference type="CDD" id="cd09123">
    <property type="entry name" value="PLDc_Tdp1_2"/>
    <property type="match status" value="1"/>
</dbReference>